<dbReference type="CDD" id="cd03028">
    <property type="entry name" value="GRX_PICOT_like"/>
    <property type="match status" value="1"/>
</dbReference>
<dbReference type="SUPFAM" id="SSF52833">
    <property type="entry name" value="Thioredoxin-like"/>
    <property type="match status" value="1"/>
</dbReference>
<organism evidence="7 8">
    <name type="scientific">Cryptosporidium xiaoi</name>
    <dbReference type="NCBI Taxonomy" id="659607"/>
    <lineage>
        <taxon>Eukaryota</taxon>
        <taxon>Sar</taxon>
        <taxon>Alveolata</taxon>
        <taxon>Apicomplexa</taxon>
        <taxon>Conoidasida</taxon>
        <taxon>Coccidia</taxon>
        <taxon>Eucoccidiorida</taxon>
        <taxon>Eimeriorina</taxon>
        <taxon>Cryptosporidiidae</taxon>
        <taxon>Cryptosporidium</taxon>
    </lineage>
</organism>
<name>A0AAV9Y346_9CRYT</name>
<evidence type="ECO:0000256" key="3">
    <source>
        <dbReference type="ARBA" id="ARBA00023004"/>
    </source>
</evidence>
<dbReference type="InterPro" id="IPR033658">
    <property type="entry name" value="GRX_PICOT-like"/>
</dbReference>
<dbReference type="InterPro" id="IPR004480">
    <property type="entry name" value="Monothiol_GRX-rel"/>
</dbReference>
<evidence type="ECO:0000256" key="5">
    <source>
        <dbReference type="ARBA" id="ARBA00023284"/>
    </source>
</evidence>
<proteinExistence type="predicted"/>
<protein>
    <submittedName>
        <fullName evidence="7">Glutaredoxin</fullName>
    </submittedName>
</protein>
<dbReference type="PANTHER" id="PTHR10293:SF72">
    <property type="entry name" value="MONOTHIOL GLUTAREDOXIN-S14, CHLOROPLASTIC"/>
    <property type="match status" value="1"/>
</dbReference>
<dbReference type="InterPro" id="IPR036249">
    <property type="entry name" value="Thioredoxin-like_sf"/>
</dbReference>
<dbReference type="Gene3D" id="3.40.30.10">
    <property type="entry name" value="Glutaredoxin"/>
    <property type="match status" value="1"/>
</dbReference>
<dbReference type="GO" id="GO:0046872">
    <property type="term" value="F:metal ion binding"/>
    <property type="evidence" value="ECO:0007669"/>
    <property type="project" value="UniProtKB-KW"/>
</dbReference>
<keyword evidence="4" id="KW-0411">Iron-sulfur</keyword>
<evidence type="ECO:0000256" key="4">
    <source>
        <dbReference type="ARBA" id="ARBA00023014"/>
    </source>
</evidence>
<gene>
    <name evidence="7" type="ORF">RS030_142245</name>
</gene>
<dbReference type="Proteomes" id="UP001311799">
    <property type="component" value="Unassembled WGS sequence"/>
</dbReference>
<comment type="caution">
    <text evidence="7">The sequence shown here is derived from an EMBL/GenBank/DDBJ whole genome shotgun (WGS) entry which is preliminary data.</text>
</comment>
<sequence>MITLNSFVEISNFVLGNPISFILGLSGKNEVDEAYLELTNKLEENFESVKFGKISPLGSNEISAIKQFDLKELPAVLLFTCEDLRPREIMNEYNPGLIFEKVESIAKSKSALKMPSDLNQKIKILTNFKSMTIFMKGIKEEPFCRFSKALVQLLDSINVTNYGHYNIFEDEEIRQGLKEYNNWPTFPQIFINGEFIGGYDIIQEMNDNNELINEIPKDAFLNS</sequence>
<evidence type="ECO:0000313" key="7">
    <source>
        <dbReference type="EMBL" id="KAK6590637.1"/>
    </source>
</evidence>
<dbReference type="EMBL" id="JAWDEY010000005">
    <property type="protein sequence ID" value="KAK6590637.1"/>
    <property type="molecule type" value="Genomic_DNA"/>
</dbReference>
<keyword evidence="5" id="KW-0676">Redox-active center</keyword>
<keyword evidence="8" id="KW-1185">Reference proteome</keyword>
<keyword evidence="2" id="KW-0479">Metal-binding</keyword>
<dbReference type="AlphaFoldDB" id="A0AAV9Y346"/>
<accession>A0AAV9Y346</accession>
<dbReference type="Pfam" id="PF00462">
    <property type="entry name" value="Glutaredoxin"/>
    <property type="match status" value="1"/>
</dbReference>
<evidence type="ECO:0000256" key="1">
    <source>
        <dbReference type="ARBA" id="ARBA00022714"/>
    </source>
</evidence>
<keyword evidence="1" id="KW-0001">2Fe-2S</keyword>
<dbReference type="GO" id="GO:0051537">
    <property type="term" value="F:2 iron, 2 sulfur cluster binding"/>
    <property type="evidence" value="ECO:0007669"/>
    <property type="project" value="UniProtKB-KW"/>
</dbReference>
<feature type="domain" description="Glutaredoxin" evidence="6">
    <location>
        <begin position="132"/>
        <end position="196"/>
    </location>
</feature>
<keyword evidence="3" id="KW-0408">Iron</keyword>
<evidence type="ECO:0000313" key="8">
    <source>
        <dbReference type="Proteomes" id="UP001311799"/>
    </source>
</evidence>
<evidence type="ECO:0000256" key="2">
    <source>
        <dbReference type="ARBA" id="ARBA00022723"/>
    </source>
</evidence>
<dbReference type="InterPro" id="IPR002109">
    <property type="entry name" value="Glutaredoxin"/>
</dbReference>
<evidence type="ECO:0000259" key="6">
    <source>
        <dbReference type="Pfam" id="PF00462"/>
    </source>
</evidence>
<reference evidence="7 8" key="1">
    <citation type="submission" date="2023-10" db="EMBL/GenBank/DDBJ databases">
        <title>Comparative genomics analysis reveals potential genetic determinants of host preference in Cryptosporidium xiaoi.</title>
        <authorList>
            <person name="Xiao L."/>
            <person name="Li J."/>
        </authorList>
    </citation>
    <scope>NUCLEOTIDE SEQUENCE [LARGE SCALE GENOMIC DNA]</scope>
    <source>
        <strain evidence="7 8">52996</strain>
    </source>
</reference>
<dbReference type="PANTHER" id="PTHR10293">
    <property type="entry name" value="GLUTAREDOXIN FAMILY MEMBER"/>
    <property type="match status" value="1"/>
</dbReference>
<dbReference type="PROSITE" id="PS51354">
    <property type="entry name" value="GLUTAREDOXIN_2"/>
    <property type="match status" value="1"/>
</dbReference>